<evidence type="ECO:0000256" key="9">
    <source>
        <dbReference type="ARBA" id="ARBA00022801"/>
    </source>
</evidence>
<dbReference type="SMART" id="SM00478">
    <property type="entry name" value="ENDO3c"/>
    <property type="match status" value="1"/>
</dbReference>
<evidence type="ECO:0000256" key="2">
    <source>
        <dbReference type="ARBA" id="ARBA00002933"/>
    </source>
</evidence>
<dbReference type="STRING" id="563176.SAMN04488090_4489"/>
<dbReference type="AlphaFoldDB" id="A0A1G9WZT0"/>
<dbReference type="PANTHER" id="PTHR42944:SF1">
    <property type="entry name" value="ADENINE DNA GLYCOSYLASE"/>
    <property type="match status" value="1"/>
</dbReference>
<dbReference type="GO" id="GO:0035485">
    <property type="term" value="F:adenine/guanine mispair binding"/>
    <property type="evidence" value="ECO:0007669"/>
    <property type="project" value="TreeGrafter"/>
</dbReference>
<evidence type="ECO:0000256" key="14">
    <source>
        <dbReference type="RuleBase" id="RU365096"/>
    </source>
</evidence>
<evidence type="ECO:0000256" key="7">
    <source>
        <dbReference type="ARBA" id="ARBA00022723"/>
    </source>
</evidence>
<keyword evidence="7" id="KW-0479">Metal-binding</keyword>
<dbReference type="InterPro" id="IPR003265">
    <property type="entry name" value="HhH-GPD_domain"/>
</dbReference>
<keyword evidence="9" id="KW-0378">Hydrolase</keyword>
<dbReference type="CDD" id="cd00056">
    <property type="entry name" value="ENDO3c"/>
    <property type="match status" value="1"/>
</dbReference>
<evidence type="ECO:0000256" key="10">
    <source>
        <dbReference type="ARBA" id="ARBA00023004"/>
    </source>
</evidence>
<dbReference type="Gene3D" id="1.10.340.30">
    <property type="entry name" value="Hypothetical protein, domain 2"/>
    <property type="match status" value="1"/>
</dbReference>
<dbReference type="GO" id="GO:0051539">
    <property type="term" value="F:4 iron, 4 sulfur cluster binding"/>
    <property type="evidence" value="ECO:0007669"/>
    <property type="project" value="UniProtKB-UniRule"/>
</dbReference>
<dbReference type="InterPro" id="IPR029119">
    <property type="entry name" value="MutY_C"/>
</dbReference>
<dbReference type="GO" id="GO:0006298">
    <property type="term" value="P:mismatch repair"/>
    <property type="evidence" value="ECO:0007669"/>
    <property type="project" value="TreeGrafter"/>
</dbReference>
<dbReference type="InterPro" id="IPR005760">
    <property type="entry name" value="A/G_AdeGlyc_MutY"/>
</dbReference>
<accession>A0A1G9WZT0</accession>
<dbReference type="Pfam" id="PF00633">
    <property type="entry name" value="HHH"/>
    <property type="match status" value="1"/>
</dbReference>
<protein>
    <recommendedName>
        <fullName evidence="5 14">Adenine DNA glycosylase</fullName>
        <ecNumber evidence="4 14">3.2.2.31</ecNumber>
    </recommendedName>
</protein>
<keyword evidence="13 14" id="KW-0326">Glycosidase</keyword>
<proteinExistence type="inferred from homology"/>
<keyword evidence="8 14" id="KW-0227">DNA damage</keyword>
<dbReference type="InterPro" id="IPR044298">
    <property type="entry name" value="MIG/MutY"/>
</dbReference>
<dbReference type="OrthoDB" id="9802365at2"/>
<dbReference type="InterPro" id="IPR011257">
    <property type="entry name" value="DNA_glycosylase"/>
</dbReference>
<dbReference type="InterPro" id="IPR015797">
    <property type="entry name" value="NUDIX_hydrolase-like_dom_sf"/>
</dbReference>
<dbReference type="InterPro" id="IPR023170">
    <property type="entry name" value="HhH_base_excis_C"/>
</dbReference>
<keyword evidence="12" id="KW-0234">DNA repair</keyword>
<dbReference type="EMBL" id="FNGS01000010">
    <property type="protein sequence ID" value="SDM89615.1"/>
    <property type="molecule type" value="Genomic_DNA"/>
</dbReference>
<evidence type="ECO:0000256" key="8">
    <source>
        <dbReference type="ARBA" id="ARBA00022763"/>
    </source>
</evidence>
<dbReference type="RefSeq" id="WP_093208028.1">
    <property type="nucleotide sequence ID" value="NZ_FNGS01000010.1"/>
</dbReference>
<comment type="similarity">
    <text evidence="3 14">Belongs to the Nth/MutY family.</text>
</comment>
<evidence type="ECO:0000256" key="12">
    <source>
        <dbReference type="ARBA" id="ARBA00023204"/>
    </source>
</evidence>
<comment type="catalytic activity">
    <reaction evidence="1 14">
        <text>Hydrolyzes free adenine bases from 7,8-dihydro-8-oxoguanine:adenine mismatched double-stranded DNA, leaving an apurinic site.</text>
        <dbReference type="EC" id="3.2.2.31"/>
    </reaction>
</comment>
<dbReference type="GO" id="GO:0034039">
    <property type="term" value="F:8-oxo-7,8-dihydroguanine DNA N-glycosylase activity"/>
    <property type="evidence" value="ECO:0007669"/>
    <property type="project" value="TreeGrafter"/>
</dbReference>
<keyword evidence="17" id="KW-1185">Reference proteome</keyword>
<dbReference type="Pfam" id="PF00730">
    <property type="entry name" value="HhH-GPD"/>
    <property type="match status" value="1"/>
</dbReference>
<gene>
    <name evidence="16" type="ORF">SAMN04488090_4489</name>
</gene>
<dbReference type="NCBIfam" id="TIGR01084">
    <property type="entry name" value="mutY"/>
    <property type="match status" value="1"/>
</dbReference>
<evidence type="ECO:0000313" key="17">
    <source>
        <dbReference type="Proteomes" id="UP000198901"/>
    </source>
</evidence>
<keyword evidence="10 14" id="KW-0408">Iron</keyword>
<evidence type="ECO:0000256" key="13">
    <source>
        <dbReference type="ARBA" id="ARBA00023295"/>
    </source>
</evidence>
<dbReference type="Proteomes" id="UP000198901">
    <property type="component" value="Unassembled WGS sequence"/>
</dbReference>
<comment type="cofactor">
    <cofactor evidence="14">
        <name>[4Fe-4S] cluster</name>
        <dbReference type="ChEBI" id="CHEBI:49883"/>
    </cofactor>
    <text evidence="14">Binds 1 [4Fe-4S] cluster.</text>
</comment>
<dbReference type="FunFam" id="1.10.340.30:FF:000002">
    <property type="entry name" value="Adenine DNA glycosylase"/>
    <property type="match status" value="1"/>
</dbReference>
<feature type="domain" description="HhH-GPD" evidence="15">
    <location>
        <begin position="38"/>
        <end position="189"/>
    </location>
</feature>
<dbReference type="Gene3D" id="1.10.1670.10">
    <property type="entry name" value="Helix-hairpin-Helix base-excision DNA repair enzymes (C-terminal)"/>
    <property type="match status" value="1"/>
</dbReference>
<dbReference type="GO" id="GO:0046872">
    <property type="term" value="F:metal ion binding"/>
    <property type="evidence" value="ECO:0007669"/>
    <property type="project" value="UniProtKB-UniRule"/>
</dbReference>
<dbReference type="InterPro" id="IPR000445">
    <property type="entry name" value="HhH_motif"/>
</dbReference>
<dbReference type="GO" id="GO:0032357">
    <property type="term" value="F:oxidized purine DNA binding"/>
    <property type="evidence" value="ECO:0007669"/>
    <property type="project" value="TreeGrafter"/>
</dbReference>
<dbReference type="SUPFAM" id="SSF48150">
    <property type="entry name" value="DNA-glycosylase"/>
    <property type="match status" value="1"/>
</dbReference>
<dbReference type="GO" id="GO:0006284">
    <property type="term" value="P:base-excision repair"/>
    <property type="evidence" value="ECO:0007669"/>
    <property type="project" value="UniProtKB-UniRule"/>
</dbReference>
<dbReference type="EC" id="3.2.2.31" evidence="4 14"/>
<comment type="function">
    <text evidence="2">Adenine glycosylase active on G-A mispairs. MutY also corrects error-prone DNA synthesis past GO lesions which are due to the oxidatively damaged form of guanine: 7,8-dihydro-8-oxoguanine (8-oxo-dGTP).</text>
</comment>
<evidence type="ECO:0000259" key="15">
    <source>
        <dbReference type="SMART" id="SM00478"/>
    </source>
</evidence>
<evidence type="ECO:0000256" key="3">
    <source>
        <dbReference type="ARBA" id="ARBA00008343"/>
    </source>
</evidence>
<keyword evidence="11" id="KW-0411">Iron-sulfur</keyword>
<evidence type="ECO:0000256" key="4">
    <source>
        <dbReference type="ARBA" id="ARBA00012045"/>
    </source>
</evidence>
<dbReference type="PANTHER" id="PTHR42944">
    <property type="entry name" value="ADENINE DNA GLYCOSYLASE"/>
    <property type="match status" value="1"/>
</dbReference>
<dbReference type="CDD" id="cd03431">
    <property type="entry name" value="NUDIX_DNA_Glycosylase_C-MutY"/>
    <property type="match status" value="1"/>
</dbReference>
<evidence type="ECO:0000313" key="16">
    <source>
        <dbReference type="EMBL" id="SDM89615.1"/>
    </source>
</evidence>
<evidence type="ECO:0000256" key="1">
    <source>
        <dbReference type="ARBA" id="ARBA00000843"/>
    </source>
</evidence>
<evidence type="ECO:0000256" key="5">
    <source>
        <dbReference type="ARBA" id="ARBA00022023"/>
    </source>
</evidence>
<organism evidence="16 17">
    <name type="scientific">Siphonobacter aquaeclarae</name>
    <dbReference type="NCBI Taxonomy" id="563176"/>
    <lineage>
        <taxon>Bacteria</taxon>
        <taxon>Pseudomonadati</taxon>
        <taxon>Bacteroidota</taxon>
        <taxon>Cytophagia</taxon>
        <taxon>Cytophagales</taxon>
        <taxon>Cytophagaceae</taxon>
        <taxon>Siphonobacter</taxon>
    </lineage>
</organism>
<reference evidence="16 17" key="1">
    <citation type="submission" date="2016-10" db="EMBL/GenBank/DDBJ databases">
        <authorList>
            <person name="de Groot N.N."/>
        </authorList>
    </citation>
    <scope>NUCLEOTIDE SEQUENCE [LARGE SCALE GENOMIC DNA]</scope>
    <source>
        <strain evidence="16 17">DSM 21668</strain>
    </source>
</reference>
<evidence type="ECO:0000256" key="11">
    <source>
        <dbReference type="ARBA" id="ARBA00023014"/>
    </source>
</evidence>
<sequence length="344" mass="39117">MRLESFAPRLLHWYDEHRRDLPWRSTTDPYRIWLSEIILQQTRVAQGMPYYLKFTETFPTVTDLAAADERDVLRLWQGLGYYSRARNLHATARIVADEYGGAFPDSYAKLVQLKGIGPYTAAAIASFAWKEKVAVVDGNVFRVLSRIFGIATDIATPAAKKEFTELANRLIPADHPDLFNHAIMDFGATQCVPVSPVCLFCPFAGDCEAQATGRQAELPVKEKKTKVRDRFFHYTVLQSGTRLALKERTGRDIWSGMYDFWLTETDTPGGKPAGLPADLAARAEVSPVFTHILSHQKIQAVFHTVEVPVDFLLPEQLKWYTFEELEDLPKPVLILKYLKGRYQF</sequence>
<dbReference type="GO" id="GO:0000701">
    <property type="term" value="F:purine-specific mismatch base pair DNA N-glycosylase activity"/>
    <property type="evidence" value="ECO:0007669"/>
    <property type="project" value="UniProtKB-EC"/>
</dbReference>
<evidence type="ECO:0000256" key="6">
    <source>
        <dbReference type="ARBA" id="ARBA00022485"/>
    </source>
</evidence>
<keyword evidence="6" id="KW-0004">4Fe-4S</keyword>
<dbReference type="Pfam" id="PF14815">
    <property type="entry name" value="NUDIX_4"/>
    <property type="match status" value="1"/>
</dbReference>
<dbReference type="SUPFAM" id="SSF55811">
    <property type="entry name" value="Nudix"/>
    <property type="match status" value="1"/>
</dbReference>
<name>A0A1G9WZT0_9BACT</name>